<dbReference type="InterPro" id="IPR036291">
    <property type="entry name" value="NAD(P)-bd_dom_sf"/>
</dbReference>
<comment type="caution">
    <text evidence="7">The sequence shown here is derived from an EMBL/GenBank/DDBJ whole genome shotgun (WGS) entry which is preliminary data.</text>
</comment>
<feature type="domain" description="D-isomer specific 2-hydroxyacid dehydrogenase catalytic" evidence="5">
    <location>
        <begin position="4"/>
        <end position="319"/>
    </location>
</feature>
<name>A0A1F5KN87_9BACT</name>
<dbReference type="Gene3D" id="3.40.50.720">
    <property type="entry name" value="NAD(P)-binding Rossmann-like Domain"/>
    <property type="match status" value="2"/>
</dbReference>
<dbReference type="EMBL" id="MFDM01000026">
    <property type="protein sequence ID" value="OGE42393.1"/>
    <property type="molecule type" value="Genomic_DNA"/>
</dbReference>
<dbReference type="InterPro" id="IPR029752">
    <property type="entry name" value="D-isomer_DH_CS1"/>
</dbReference>
<dbReference type="GO" id="GO:0030267">
    <property type="term" value="F:glyoxylate reductase (NADPH) activity"/>
    <property type="evidence" value="ECO:0007669"/>
    <property type="project" value="TreeGrafter"/>
</dbReference>
<evidence type="ECO:0000256" key="2">
    <source>
        <dbReference type="ARBA" id="ARBA00023002"/>
    </source>
</evidence>
<feature type="domain" description="D-isomer specific 2-hydroxyacid dehydrogenase NAD-binding" evidence="6">
    <location>
        <begin position="110"/>
        <end position="288"/>
    </location>
</feature>
<evidence type="ECO:0000256" key="1">
    <source>
        <dbReference type="ARBA" id="ARBA00005854"/>
    </source>
</evidence>
<dbReference type="AlphaFoldDB" id="A0A1F5KN87"/>
<dbReference type="FunFam" id="3.40.50.720:FF:000203">
    <property type="entry name" value="D-3-phosphoglycerate dehydrogenase (SerA)"/>
    <property type="match status" value="1"/>
</dbReference>
<reference evidence="7 8" key="1">
    <citation type="journal article" date="2016" name="Nat. Commun.">
        <title>Thousands of microbial genomes shed light on interconnected biogeochemical processes in an aquifer system.</title>
        <authorList>
            <person name="Anantharaman K."/>
            <person name="Brown C.T."/>
            <person name="Hug L.A."/>
            <person name="Sharon I."/>
            <person name="Castelle C.J."/>
            <person name="Probst A.J."/>
            <person name="Thomas B.C."/>
            <person name="Singh A."/>
            <person name="Wilkins M.J."/>
            <person name="Karaoz U."/>
            <person name="Brodie E.L."/>
            <person name="Williams K.H."/>
            <person name="Hubbard S.S."/>
            <person name="Banfield J.F."/>
        </authorList>
    </citation>
    <scope>NUCLEOTIDE SEQUENCE [LARGE SCALE GENOMIC DNA]</scope>
</reference>
<dbReference type="GO" id="GO:0016618">
    <property type="term" value="F:hydroxypyruvate reductase [NAD(P)H] activity"/>
    <property type="evidence" value="ECO:0007669"/>
    <property type="project" value="TreeGrafter"/>
</dbReference>
<dbReference type="PROSITE" id="PS00670">
    <property type="entry name" value="D_2_HYDROXYACID_DH_2"/>
    <property type="match status" value="1"/>
</dbReference>
<sequence>MAKVVVTRKIPGNGVRMLRDAGFEVAVSPHDRVLERGELLNFIQGADGVLCMLTDKVDEEFINAVGPNLKIVANFAVGTDNFNLPALLSHNVQATNTPDVLTEAVAEHAFALIMAITRRIAEADKLARSGFPPAFGPEVLLGMELKGKTLGVLGLGRIGSRVAEIGKSMGMDVIYYDIKQNADFEAKVGAVFKSTPEDLLKEADVVSVHVPLLDSTRHLINTDRLKMMKPTAYLVNTSRGPVVDEVALVEALKNGTIKGAGLDVFENEPNHAPGLDELTNVVMTPHIASATIEARSAMGELAAKNIIAVLSGQPPLTPVKV</sequence>
<gene>
    <name evidence="7" type="ORF">A3B45_04270</name>
</gene>
<comment type="similarity">
    <text evidence="1 4">Belongs to the D-isomer specific 2-hydroxyacid dehydrogenase family.</text>
</comment>
<organism evidence="7 8">
    <name type="scientific">Candidatus Daviesbacteria bacterium RIFCSPLOWO2_01_FULL_39_12</name>
    <dbReference type="NCBI Taxonomy" id="1797785"/>
    <lineage>
        <taxon>Bacteria</taxon>
        <taxon>Candidatus Daviesiibacteriota</taxon>
    </lineage>
</organism>
<accession>A0A1F5KN87</accession>
<dbReference type="GO" id="GO:0051287">
    <property type="term" value="F:NAD binding"/>
    <property type="evidence" value="ECO:0007669"/>
    <property type="project" value="InterPro"/>
</dbReference>
<dbReference type="GO" id="GO:0005829">
    <property type="term" value="C:cytosol"/>
    <property type="evidence" value="ECO:0007669"/>
    <property type="project" value="TreeGrafter"/>
</dbReference>
<dbReference type="Proteomes" id="UP000178565">
    <property type="component" value="Unassembled WGS sequence"/>
</dbReference>
<dbReference type="InterPro" id="IPR029753">
    <property type="entry name" value="D-isomer_DH_CS"/>
</dbReference>
<dbReference type="Pfam" id="PF00389">
    <property type="entry name" value="2-Hacid_dh"/>
    <property type="match status" value="1"/>
</dbReference>
<dbReference type="SUPFAM" id="SSF51735">
    <property type="entry name" value="NAD(P)-binding Rossmann-fold domains"/>
    <property type="match status" value="1"/>
</dbReference>
<dbReference type="PANTHER" id="PTHR10996:SF257">
    <property type="entry name" value="GLYOXYLATE REDUCTASE 1"/>
    <property type="match status" value="1"/>
</dbReference>
<proteinExistence type="inferred from homology"/>
<dbReference type="CDD" id="cd05301">
    <property type="entry name" value="GDH"/>
    <property type="match status" value="1"/>
</dbReference>
<dbReference type="SUPFAM" id="SSF52283">
    <property type="entry name" value="Formate/glycerate dehydrogenase catalytic domain-like"/>
    <property type="match status" value="1"/>
</dbReference>
<protein>
    <recommendedName>
        <fullName evidence="9">D-glycerate dehydrogenase</fullName>
    </recommendedName>
</protein>
<evidence type="ECO:0000256" key="4">
    <source>
        <dbReference type="RuleBase" id="RU003719"/>
    </source>
</evidence>
<evidence type="ECO:0000313" key="8">
    <source>
        <dbReference type="Proteomes" id="UP000178565"/>
    </source>
</evidence>
<evidence type="ECO:0000256" key="3">
    <source>
        <dbReference type="ARBA" id="ARBA00023027"/>
    </source>
</evidence>
<keyword evidence="2 4" id="KW-0560">Oxidoreductase</keyword>
<dbReference type="InterPro" id="IPR006140">
    <property type="entry name" value="D-isomer_DH_NAD-bd"/>
</dbReference>
<evidence type="ECO:0008006" key="9">
    <source>
        <dbReference type="Google" id="ProtNLM"/>
    </source>
</evidence>
<dbReference type="InterPro" id="IPR006139">
    <property type="entry name" value="D-isomer_2_OHA_DH_cat_dom"/>
</dbReference>
<dbReference type="PROSITE" id="PS00065">
    <property type="entry name" value="D_2_HYDROXYACID_DH_1"/>
    <property type="match status" value="1"/>
</dbReference>
<evidence type="ECO:0000313" key="7">
    <source>
        <dbReference type="EMBL" id="OGE42393.1"/>
    </source>
</evidence>
<keyword evidence="3" id="KW-0520">NAD</keyword>
<dbReference type="InterPro" id="IPR050223">
    <property type="entry name" value="D-isomer_2-hydroxyacid_DH"/>
</dbReference>
<evidence type="ECO:0000259" key="5">
    <source>
        <dbReference type="Pfam" id="PF00389"/>
    </source>
</evidence>
<dbReference type="PROSITE" id="PS00671">
    <property type="entry name" value="D_2_HYDROXYACID_DH_3"/>
    <property type="match status" value="1"/>
</dbReference>
<dbReference type="Pfam" id="PF02826">
    <property type="entry name" value="2-Hacid_dh_C"/>
    <property type="match status" value="1"/>
</dbReference>
<dbReference type="STRING" id="1797785.A3B45_04270"/>
<evidence type="ECO:0000259" key="6">
    <source>
        <dbReference type="Pfam" id="PF02826"/>
    </source>
</evidence>
<dbReference type="PANTHER" id="PTHR10996">
    <property type="entry name" value="2-HYDROXYACID DEHYDROGENASE-RELATED"/>
    <property type="match status" value="1"/>
</dbReference>